<accession>A0ABN8CUK4</accession>
<comment type="caution">
    <text evidence="2">The sequence shown here is derived from an EMBL/GenBank/DDBJ whole genome shotgun (WGS) entry which is preliminary data.</text>
</comment>
<feature type="compositionally biased region" description="Low complexity" evidence="1">
    <location>
        <begin position="7"/>
        <end position="21"/>
    </location>
</feature>
<name>A0ABN8CUK4_9STRA</name>
<dbReference type="EMBL" id="CAKLCB010000151">
    <property type="protein sequence ID" value="CAH0515961.1"/>
    <property type="molecule type" value="Genomic_DNA"/>
</dbReference>
<reference evidence="2 3" key="1">
    <citation type="submission" date="2021-11" db="EMBL/GenBank/DDBJ databases">
        <authorList>
            <person name="Islam A."/>
            <person name="Islam S."/>
            <person name="Flora M.S."/>
            <person name="Rahman M."/>
            <person name="Ziaur R.M."/>
            <person name="Epstein J.H."/>
            <person name="Hassan M."/>
            <person name="Klassen M."/>
            <person name="Woodard K."/>
            <person name="Webb A."/>
            <person name="Webby R.J."/>
            <person name="El Zowalaty M.E."/>
        </authorList>
    </citation>
    <scope>NUCLEOTIDE SEQUENCE [LARGE SCALE GENOMIC DNA]</scope>
    <source>
        <strain evidence="2">Pbs1</strain>
    </source>
</reference>
<protein>
    <submittedName>
        <fullName evidence="2">Uncharacterized protein</fullName>
    </submittedName>
</protein>
<feature type="region of interest" description="Disordered" evidence="1">
    <location>
        <begin position="840"/>
        <end position="860"/>
    </location>
</feature>
<sequence length="1231" mass="130962">MMAASLSFPSASSEQSKASQSTYETNQDLNNAVDDEFGSFTAAEQLSDPFGDVYGAEAEFGEFVGGFNGHKHEQETSGFSVAMESSLLVSLSPLMTPLTTTAVPTLLPTTCDEIDPFAGITGIHETISGCQEEEEKMTEVTKAIEGDVVDGKVTAASSLKSSATSAILDLVWGKTSPGKDVNSMSTLLMSIESGRSRTASNSSGFALPYSTSTPFATFPSTAIKTSETSTDLLSFSPVQASVPTDPFDEIDCDKNPTSVAAPVYENDELFTMTAMAPLSSASSSAPTSPRKLFVSLHDDVTNPRLVPFAHDSVEIKALPRDPFAKRTTRPFDPLSLSFVGAGAMENIAGQSGLHASFSTFPSATPEGTSSLSAPPSLCSSSKMTDGFLGFAPVAAESDEADPFAAAGLAAPAAVSLVDALAAWSTDGEHAMDEGKNEDCVRKRTDEENAGDKNDLIVDASNDGVDTASVVKDKSDILNASEQPKLWKSECSRGDWTIATERNEAFGESFTAEHETEEVTVLRSPVIAMGSDAEDDENVASLIPNSNGNESRVGGLQGALLDRDNDEVDIGDAAISANSATTSPLKQNLVDDPFGRSQIDTFSFTIATMDLHVESASQTPFTGDLEGDRLSLHEDKFNSLRTSTPSVASELWLASDEVEENAVVGTIEIKSPMQAAEAADGDDFGDFGGFEATPATTVIARASPDDMPWGSSASLTMVPKVQMEDVNSVGNLAMSATTSTFAETRSADDTFGDFTQSIKPSGDDEFADFGNFDQSFVNKEDSFTDFKQSCAESFGSDNGFGDFAPAVAPTLVASPALSIPSLSKTELSAFFKEAFSTKPLPAISPDQAESPTEVDDTDSVQEKSTDFIHNVFRDMWDEYISTVAATGPQLSSSCGSLLTTVEPKDVGERVRLYQSTKRASKYLKYVLSEKIQEASKQNGIFAHGSERHQMYVGVIDSGDVDRMSAALKELQDALFHNSVNNAMMRIAKQAALSAKAKIAEQAAQQQATSRGGSLFSTTRHLLLRGGNAGGAHGPSSCGSDTDHAGADTPTGVSVQKLARFSLANNHDDSANAHRSVINGGERVSDGCDRTGHSSGSDLEVAFSADSRNRGQISSNSGSNNGGLMKKFQDRFSFSSTRHRPRYVRLRRNGQSDEEIKKMELNLDTISGGFDEVKWKCALFLYDVEEVTHVAPSQISILAYPSKQPLRGKTDRSALTKLVKSDSIWIVDIGANK</sequence>
<feature type="region of interest" description="Disordered" evidence="1">
    <location>
        <begin position="1068"/>
        <end position="1123"/>
    </location>
</feature>
<organism evidence="2 3">
    <name type="scientific">Peronospora belbahrii</name>
    <dbReference type="NCBI Taxonomy" id="622444"/>
    <lineage>
        <taxon>Eukaryota</taxon>
        <taxon>Sar</taxon>
        <taxon>Stramenopiles</taxon>
        <taxon>Oomycota</taxon>
        <taxon>Peronosporomycetes</taxon>
        <taxon>Peronosporales</taxon>
        <taxon>Peronosporaceae</taxon>
        <taxon>Peronospora</taxon>
    </lineage>
</organism>
<evidence type="ECO:0000313" key="3">
    <source>
        <dbReference type="Proteomes" id="UP001158986"/>
    </source>
</evidence>
<evidence type="ECO:0000256" key="1">
    <source>
        <dbReference type="SAM" id="MobiDB-lite"/>
    </source>
</evidence>
<feature type="region of interest" description="Disordered" evidence="1">
    <location>
        <begin position="1"/>
        <end position="29"/>
    </location>
</feature>
<dbReference type="Proteomes" id="UP001158986">
    <property type="component" value="Unassembled WGS sequence"/>
</dbReference>
<proteinExistence type="predicted"/>
<gene>
    <name evidence="2" type="ORF">PBS001_LOCUS2647</name>
</gene>
<keyword evidence="3" id="KW-1185">Reference proteome</keyword>
<evidence type="ECO:0000313" key="2">
    <source>
        <dbReference type="EMBL" id="CAH0515961.1"/>
    </source>
</evidence>
<feature type="compositionally biased region" description="Low complexity" evidence="1">
    <location>
        <begin position="1108"/>
        <end position="1121"/>
    </location>
</feature>
<feature type="region of interest" description="Disordered" evidence="1">
    <location>
        <begin position="1024"/>
        <end position="1048"/>
    </location>
</feature>
<feature type="compositionally biased region" description="Basic and acidic residues" evidence="1">
    <location>
        <begin position="1081"/>
        <end position="1090"/>
    </location>
</feature>